<dbReference type="Proteomes" id="UP000298416">
    <property type="component" value="Unassembled WGS sequence"/>
</dbReference>
<dbReference type="PROSITE" id="PS50076">
    <property type="entry name" value="DNAJ_2"/>
    <property type="match status" value="1"/>
</dbReference>
<accession>A0A8X8ZQE4</accession>
<reference evidence="3" key="2">
    <citation type="submission" date="2020-08" db="EMBL/GenBank/DDBJ databases">
        <title>Plant Genome Project.</title>
        <authorList>
            <person name="Zhang R.-G."/>
        </authorList>
    </citation>
    <scope>NUCLEOTIDE SEQUENCE</scope>
    <source>
        <strain evidence="3">Huo1</strain>
        <tissue evidence="3">Leaf</tissue>
    </source>
</reference>
<dbReference type="SUPFAM" id="SSF46565">
    <property type="entry name" value="Chaperone J-domain"/>
    <property type="match status" value="1"/>
</dbReference>
<keyword evidence="4" id="KW-1185">Reference proteome</keyword>
<dbReference type="AlphaFoldDB" id="A0A8X8ZQE4"/>
<dbReference type="CDD" id="cd06257">
    <property type="entry name" value="DnaJ"/>
    <property type="match status" value="1"/>
</dbReference>
<protein>
    <recommendedName>
        <fullName evidence="2">J domain-containing protein</fullName>
    </recommendedName>
</protein>
<dbReference type="PROSITE" id="PS00636">
    <property type="entry name" value="DNAJ_1"/>
    <property type="match status" value="1"/>
</dbReference>
<dbReference type="EMBL" id="PNBA02000009">
    <property type="protein sequence ID" value="KAG6413143.1"/>
    <property type="molecule type" value="Genomic_DNA"/>
</dbReference>
<dbReference type="PRINTS" id="PR00625">
    <property type="entry name" value="JDOMAIN"/>
</dbReference>
<feature type="domain" description="J" evidence="2">
    <location>
        <begin position="2"/>
        <end position="72"/>
    </location>
</feature>
<organism evidence="3">
    <name type="scientific">Salvia splendens</name>
    <name type="common">Scarlet sage</name>
    <dbReference type="NCBI Taxonomy" id="180675"/>
    <lineage>
        <taxon>Eukaryota</taxon>
        <taxon>Viridiplantae</taxon>
        <taxon>Streptophyta</taxon>
        <taxon>Embryophyta</taxon>
        <taxon>Tracheophyta</taxon>
        <taxon>Spermatophyta</taxon>
        <taxon>Magnoliopsida</taxon>
        <taxon>eudicotyledons</taxon>
        <taxon>Gunneridae</taxon>
        <taxon>Pentapetalae</taxon>
        <taxon>asterids</taxon>
        <taxon>lamiids</taxon>
        <taxon>Lamiales</taxon>
        <taxon>Lamiaceae</taxon>
        <taxon>Nepetoideae</taxon>
        <taxon>Mentheae</taxon>
        <taxon>Salviinae</taxon>
        <taxon>Salvia</taxon>
        <taxon>Salvia subgen. Calosphace</taxon>
        <taxon>core Calosphace</taxon>
    </lineage>
</organism>
<dbReference type="InterPro" id="IPR001623">
    <property type="entry name" value="DnaJ_domain"/>
</dbReference>
<comment type="caution">
    <text evidence="3">The sequence shown here is derived from an EMBL/GenBank/DDBJ whole genome shotgun (WGS) entry which is preliminary data.</text>
</comment>
<feature type="region of interest" description="Disordered" evidence="1">
    <location>
        <begin position="71"/>
        <end position="90"/>
    </location>
</feature>
<evidence type="ECO:0000313" key="4">
    <source>
        <dbReference type="Proteomes" id="UP000298416"/>
    </source>
</evidence>
<evidence type="ECO:0000313" key="3">
    <source>
        <dbReference type="EMBL" id="KAG6413143.1"/>
    </source>
</evidence>
<dbReference type="InterPro" id="IPR018253">
    <property type="entry name" value="DnaJ_domain_CS"/>
</dbReference>
<reference evidence="3" key="1">
    <citation type="submission" date="2018-01" db="EMBL/GenBank/DDBJ databases">
        <authorList>
            <person name="Mao J.F."/>
        </authorList>
    </citation>
    <scope>NUCLEOTIDE SEQUENCE</scope>
    <source>
        <strain evidence="3">Huo1</strain>
        <tissue evidence="3">Leaf</tissue>
    </source>
</reference>
<proteinExistence type="predicted"/>
<dbReference type="Gene3D" id="1.10.287.110">
    <property type="entry name" value="DnaJ domain"/>
    <property type="match status" value="1"/>
</dbReference>
<evidence type="ECO:0000259" key="2">
    <source>
        <dbReference type="PROSITE" id="PS50076"/>
    </source>
</evidence>
<dbReference type="InterPro" id="IPR050817">
    <property type="entry name" value="DjlA_DnaK_co-chaperone"/>
</dbReference>
<dbReference type="SMART" id="SM00271">
    <property type="entry name" value="DnaJ"/>
    <property type="match status" value="1"/>
</dbReference>
<evidence type="ECO:0000256" key="1">
    <source>
        <dbReference type="SAM" id="MobiDB-lite"/>
    </source>
</evidence>
<gene>
    <name evidence="3" type="ORF">SASPL_125845</name>
</gene>
<dbReference type="Pfam" id="PF00226">
    <property type="entry name" value="DnaJ"/>
    <property type="match status" value="1"/>
</dbReference>
<dbReference type="InterPro" id="IPR036869">
    <property type="entry name" value="J_dom_sf"/>
</dbReference>
<name>A0A8X8ZQE4_SALSN</name>
<dbReference type="PANTHER" id="PTHR24074">
    <property type="entry name" value="CO-CHAPERONE PROTEIN DJLA"/>
    <property type="match status" value="1"/>
</dbReference>
<sequence>MDHYKILGVHKSASKEEIKQAFRKLAMEFHPDKHSQSPKSLKESATVKFKQLSEAYETLIDDRKRADYNLRRNAYGPNPNQSKRYDYHYGSGGGGHSYRDPYANRYSGSARRGGGGFVRFEMGLRYLTTKSFLLNASLFSNDDDENDALRRDASILLGGMYIIDASGKALWKMQNTGILELQKSFEETMESIEKAKASKDNSD</sequence>